<keyword evidence="5" id="KW-1185">Reference proteome</keyword>
<feature type="domain" description="DUF4378" evidence="3">
    <location>
        <begin position="762"/>
        <end position="909"/>
    </location>
</feature>
<evidence type="ECO:0000313" key="4">
    <source>
        <dbReference type="EMBL" id="KAK8548069.1"/>
    </source>
</evidence>
<feature type="region of interest" description="Disordered" evidence="1">
    <location>
        <begin position="650"/>
        <end position="685"/>
    </location>
</feature>
<feature type="region of interest" description="Disordered" evidence="1">
    <location>
        <begin position="302"/>
        <end position="367"/>
    </location>
</feature>
<dbReference type="Pfam" id="PF14309">
    <property type="entry name" value="DUF4378"/>
    <property type="match status" value="1"/>
</dbReference>
<evidence type="ECO:0008006" key="6">
    <source>
        <dbReference type="Google" id="ProtNLM"/>
    </source>
</evidence>
<dbReference type="Pfam" id="PF12552">
    <property type="entry name" value="DUF3741"/>
    <property type="match status" value="1"/>
</dbReference>
<feature type="compositionally biased region" description="Basic and acidic residues" evidence="1">
    <location>
        <begin position="650"/>
        <end position="665"/>
    </location>
</feature>
<feature type="compositionally biased region" description="Low complexity" evidence="1">
    <location>
        <begin position="347"/>
        <end position="358"/>
    </location>
</feature>
<dbReference type="Proteomes" id="UP001472677">
    <property type="component" value="Unassembled WGS sequence"/>
</dbReference>
<feature type="compositionally biased region" description="Basic residues" evidence="1">
    <location>
        <begin position="126"/>
        <end position="139"/>
    </location>
</feature>
<proteinExistence type="predicted"/>
<evidence type="ECO:0000259" key="2">
    <source>
        <dbReference type="Pfam" id="PF12552"/>
    </source>
</evidence>
<comment type="caution">
    <text evidence="4">The sequence shown here is derived from an EMBL/GenBank/DDBJ whole genome shotgun (WGS) entry which is preliminary data.</text>
</comment>
<evidence type="ECO:0000256" key="1">
    <source>
        <dbReference type="SAM" id="MobiDB-lite"/>
    </source>
</evidence>
<feature type="compositionally biased region" description="Polar residues" evidence="1">
    <location>
        <begin position="668"/>
        <end position="684"/>
    </location>
</feature>
<feature type="region of interest" description="Disordered" evidence="1">
    <location>
        <begin position="386"/>
        <end position="418"/>
    </location>
</feature>
<protein>
    <recommendedName>
        <fullName evidence="6">DUF4378 domain-containing protein</fullName>
    </recommendedName>
</protein>
<evidence type="ECO:0000313" key="5">
    <source>
        <dbReference type="Proteomes" id="UP001472677"/>
    </source>
</evidence>
<dbReference type="InterPro" id="IPR025486">
    <property type="entry name" value="DUF4378"/>
</dbReference>
<feature type="compositionally biased region" description="Basic and acidic residues" evidence="1">
    <location>
        <begin position="388"/>
        <end position="406"/>
    </location>
</feature>
<gene>
    <name evidence="4" type="ORF">V6N12_060995</name>
</gene>
<feature type="region of interest" description="Disordered" evidence="1">
    <location>
        <begin position="113"/>
        <end position="142"/>
    </location>
</feature>
<evidence type="ECO:0000259" key="3">
    <source>
        <dbReference type="Pfam" id="PF14309"/>
    </source>
</evidence>
<dbReference type="PANTHER" id="PTHR47212">
    <property type="entry name" value="ADHESIN-LIKE PROTEIN, PUTATIVE (DUF3741)-RELATED"/>
    <property type="match status" value="1"/>
</dbReference>
<dbReference type="EMBL" id="JBBPBM010000021">
    <property type="protein sequence ID" value="KAK8548069.1"/>
    <property type="molecule type" value="Genomic_DNA"/>
</dbReference>
<sequence length="928" mass="104455">MAKRSNRGPLRYEKDQSSCMWGLISMLDFRHSRSTRRLLSIRSGNGNAVCVGNAENKLMLTSSAENCPRPHDGEEETMAIDECKPSVKKLLEEEMTGEKVDKKEANNNEVEAKQFNSGKGGDGRKNWKRKNKTCKKSSRNKLDTDVAENVVSEGSCQYKPEQQTTSNLDIDNLMGEFFRKVHQKSINCVNHDQLELNSKNYGLEERLSEAIKFLVSHKLLNGNQLTEDWEVRASKEVMDALQISSLDEDFFSKLLRDPNSLLKYAQDSPDAHLKDEESKPLAESNCSDVEYVNLRQRNEPVNRKHRNFFRRKPKSRERELSDGNKASQASKKFVILKPGPTCLQTPETGSSTSSSSESQDIIGHQEPIEKVGSHLFLTEIKRKLKHAMGRDQHRIPRDGMSERFTNEKQNSGDSGVKEYIGVNSPTKDHFFIERIAIPSVGVAKGEKTSKLKGSELGTEYETTDLSRRRVSIYIEGKNHLPELLANGNENVDLSCTQVPKTLDGILSHPEYTKSPVRSPGQFLEPSFMTAQTRFAGSDKSQVDEHNQVNFDSNLSQMVEKTDSWLCSSDNKTCNEVEGDDAISDKLDTCENNDKEDPFTKDEMSSEDSVSVVEATEIMVHEEIKLLDASSGTTDSSVTRDGKNVEIYDHEVGEEKQNPRCLKQDSSDMDQQPFSPLASPSNPSGTKKVECIESVADIQEWSSPISVLQPIFTDDLLSPASIRSYSGETSIQPLRIRFEEQNSLATNQSNHTKACMDDKELIFEHIKAVLQASSFNWNELYIRSLSSDVLINPLLLDEVEYLPNQLCQDQNLLFDCINEVLVELCRRYFGSSGISFVKPNICPLPNMDNTVQEVSKGVHRHLLPMPLPHTLDQIVRKDLAKSGTWMDLQLYTGCIGVEIGEAIFEDLVEDTIASYIIESRECEYNVLPA</sequence>
<dbReference type="PANTHER" id="PTHR47212:SF4">
    <property type="entry name" value="ADHESIN-LIKE PROTEIN, PUTATIVE (DUF3741)-RELATED"/>
    <property type="match status" value="1"/>
</dbReference>
<dbReference type="InterPro" id="IPR022212">
    <property type="entry name" value="DUF3741"/>
</dbReference>
<accession>A0ABR2DVR3</accession>
<feature type="compositionally biased region" description="Basic residues" evidence="1">
    <location>
        <begin position="303"/>
        <end position="315"/>
    </location>
</feature>
<name>A0ABR2DVR3_9ROSI</name>
<feature type="domain" description="DUF3741" evidence="2">
    <location>
        <begin position="217"/>
        <end position="260"/>
    </location>
</feature>
<organism evidence="4 5">
    <name type="scientific">Hibiscus sabdariffa</name>
    <name type="common">roselle</name>
    <dbReference type="NCBI Taxonomy" id="183260"/>
    <lineage>
        <taxon>Eukaryota</taxon>
        <taxon>Viridiplantae</taxon>
        <taxon>Streptophyta</taxon>
        <taxon>Embryophyta</taxon>
        <taxon>Tracheophyta</taxon>
        <taxon>Spermatophyta</taxon>
        <taxon>Magnoliopsida</taxon>
        <taxon>eudicotyledons</taxon>
        <taxon>Gunneridae</taxon>
        <taxon>Pentapetalae</taxon>
        <taxon>rosids</taxon>
        <taxon>malvids</taxon>
        <taxon>Malvales</taxon>
        <taxon>Malvaceae</taxon>
        <taxon>Malvoideae</taxon>
        <taxon>Hibiscus</taxon>
    </lineage>
</organism>
<reference evidence="4 5" key="1">
    <citation type="journal article" date="2024" name="G3 (Bethesda)">
        <title>Genome assembly of Hibiscus sabdariffa L. provides insights into metabolisms of medicinal natural products.</title>
        <authorList>
            <person name="Kim T."/>
        </authorList>
    </citation>
    <scope>NUCLEOTIDE SEQUENCE [LARGE SCALE GENOMIC DNA]</scope>
    <source>
        <strain evidence="4">TK-2024</strain>
        <tissue evidence="4">Old leaves</tissue>
    </source>
</reference>